<protein>
    <submittedName>
        <fullName evidence="3">Uncharacterized protein</fullName>
    </submittedName>
</protein>
<dbReference type="AlphaFoldDB" id="G2XHW2"/>
<dbReference type="OrthoDB" id="4832517at2759"/>
<organism evidence="3 4">
    <name type="scientific">Verticillium dahliae (strain VdLs.17 / ATCC MYA-4575 / FGSC 10137)</name>
    <name type="common">Verticillium wilt</name>
    <dbReference type="NCBI Taxonomy" id="498257"/>
    <lineage>
        <taxon>Eukaryota</taxon>
        <taxon>Fungi</taxon>
        <taxon>Dikarya</taxon>
        <taxon>Ascomycota</taxon>
        <taxon>Pezizomycotina</taxon>
        <taxon>Sordariomycetes</taxon>
        <taxon>Hypocreomycetidae</taxon>
        <taxon>Glomerellales</taxon>
        <taxon>Plectosphaerellaceae</taxon>
        <taxon>Verticillium</taxon>
    </lineage>
</organism>
<evidence type="ECO:0000313" key="4">
    <source>
        <dbReference type="Proteomes" id="UP000001611"/>
    </source>
</evidence>
<feature type="region of interest" description="Disordered" evidence="1">
    <location>
        <begin position="856"/>
        <end position="891"/>
    </location>
</feature>
<dbReference type="KEGG" id="vda:VDAG_09612"/>
<dbReference type="OMA" id="ADWICDE"/>
<dbReference type="HOGENOM" id="CLU_013132_0_0_1"/>
<feature type="compositionally biased region" description="Low complexity" evidence="1">
    <location>
        <begin position="699"/>
        <end position="712"/>
    </location>
</feature>
<gene>
    <name evidence="3" type="ORF">VDAG_09612</name>
</gene>
<dbReference type="GeneID" id="20711075"/>
<dbReference type="Proteomes" id="UP000001611">
    <property type="component" value="Chromosome 7"/>
</dbReference>
<keyword evidence="4" id="KW-1185">Reference proteome</keyword>
<feature type="compositionally biased region" description="Polar residues" evidence="1">
    <location>
        <begin position="566"/>
        <end position="577"/>
    </location>
</feature>
<sequence>MCILLTRYFRCWQAPEREEDATEKARDDGEPAPKRRGQHPKAGHRFCHVVRCANPFPRTCLVSPALFEVDQHFKYPCPECSCTYIEPAGRPAEVECFRPNEDKGGYNNRGNAVTRWLDAAADAYTTKLCEYLLAMFSKGNVTYNFADLVQRWKVCNVESACVFDPQHFDTARICDCQESNTAPELRNMSHAIRCRSARRAIADDEVLLETYAQVAPLPTAGSTRRALKRDYLDKHPPIQAAFPFNGIPVLPIAGWICDEHACSPEELFARIGDAVQSFESEDNWETIHKGEGGSSTCSLAQRIEILSTVAVLLSEDNGLPRPQIQKIFLNFLNLLRPTDTFLTGPPVTESYGPAMLALLQLGTFFDGHQLAGNALLDPDRFRNLVLALKQKRSLRFADEVMFDEAIRGTIAEVVSKQELDADNSIVCLLCKDKLVALDRTFLDQKAAEHSDNYREGRIAIRVKCQGRHVFCIKCWSGFWKSQTANGLPKVQCHECDEELPLKRREPTVPIVDADYFDPANTLGSGEPRLNWASLAAVPRHPQDWGVWDPLLGANYEPLAAAPPQGLSDSQVTNTTRDGSPLPSRKSRLRAVDEMNWVGRGTWLDDGSFRTTAQRVDIGGRPFEQQLGSITTFVGDNSAARRGTARRAGWTAAAMAATQSAQANTGTQVRKGVRYLGHTLAQSRAAYLERKKNRLADCDYSVSQSDDSQNDSVAGSSPHTQGSEASFSGKAALAKGSYDFDKKWTVTNEQLFGPSELFAKEQSPFRGSLSSFIVSDSEEDDSEDFDYSSIVRRIEARGIYSAYVNDFMSPGHDVTTTDGDVPAPVNNVTAPVNNVPAPVNNAAALDNNITAAEDGMSRVPRTSHSTLPKPSTASPPPVINLSSEHSDPGDSVYGSYPGSTCLEDCECGSPPLCSSDDEVEQDVAGSSRRPARPWWRRTWAVVLVVCVILLVPAPGSEYWKIRR</sequence>
<dbReference type="InParanoid" id="G2XHW2"/>
<feature type="transmembrane region" description="Helical" evidence="2">
    <location>
        <begin position="933"/>
        <end position="952"/>
    </location>
</feature>
<feature type="compositionally biased region" description="Polar residues" evidence="1">
    <location>
        <begin position="859"/>
        <end position="871"/>
    </location>
</feature>
<dbReference type="RefSeq" id="XP_009656868.1">
    <property type="nucleotide sequence ID" value="XM_009658573.1"/>
</dbReference>
<keyword evidence="2" id="KW-0472">Membrane</keyword>
<feature type="compositionally biased region" description="Polar residues" evidence="1">
    <location>
        <begin position="713"/>
        <end position="725"/>
    </location>
</feature>
<accession>G2XHW2</accession>
<feature type="region of interest" description="Disordered" evidence="1">
    <location>
        <begin position="20"/>
        <end position="40"/>
    </location>
</feature>
<dbReference type="eggNOG" id="ENOG502T49P">
    <property type="taxonomic scope" value="Eukaryota"/>
</dbReference>
<keyword evidence="2" id="KW-0812">Transmembrane</keyword>
<evidence type="ECO:0000256" key="1">
    <source>
        <dbReference type="SAM" id="MobiDB-lite"/>
    </source>
</evidence>
<keyword evidence="2" id="KW-1133">Transmembrane helix</keyword>
<feature type="compositionally biased region" description="Basic and acidic residues" evidence="1">
    <location>
        <begin position="22"/>
        <end position="33"/>
    </location>
</feature>
<feature type="region of interest" description="Disordered" evidence="1">
    <location>
        <begin position="699"/>
        <end position="727"/>
    </location>
</feature>
<proteinExistence type="predicted"/>
<name>G2XHW2_VERDV</name>
<reference evidence="3 4" key="1">
    <citation type="submission" date="2008-03" db="EMBL/GenBank/DDBJ databases">
        <title>The Genome Sequence of Verticillium dahliae VdLs.17.</title>
        <authorList>
            <consortium name="The Broad Institute Genome Sequencing Platform"/>
            <person name="Ma L.-J.J."/>
            <person name="Klosterman S.J."/>
            <person name="Subbarao K."/>
            <person name="Dobinson K."/>
            <person name="Veronese P."/>
            <person name="Kang S."/>
            <person name="Gold S.E."/>
            <person name="Young S."/>
            <person name="Jaffe D."/>
            <person name="Gnerre S."/>
            <person name="Berlin A."/>
            <person name="Heiman D."/>
            <person name="Hepburn T."/>
            <person name="Sykes S."/>
            <person name="Alvarado L."/>
            <person name="Kodira C.D."/>
            <person name="Lander E."/>
            <person name="Galagan J."/>
            <person name="Nusbaum C."/>
            <person name="Birren B."/>
        </authorList>
    </citation>
    <scope>NUCLEOTIDE SEQUENCE [LARGE SCALE GENOMIC DNA]</scope>
    <source>
        <strain evidence="4">VdLs.17 / ATCC MYA-4575 / FGSC 10137</strain>
    </source>
</reference>
<evidence type="ECO:0000256" key="2">
    <source>
        <dbReference type="SAM" id="Phobius"/>
    </source>
</evidence>
<evidence type="ECO:0000313" key="3">
    <source>
        <dbReference type="EMBL" id="EGY19410.1"/>
    </source>
</evidence>
<dbReference type="EMBL" id="DS572722">
    <property type="protein sequence ID" value="EGY19410.1"/>
    <property type="molecule type" value="Genomic_DNA"/>
</dbReference>
<feature type="region of interest" description="Disordered" evidence="1">
    <location>
        <begin position="561"/>
        <end position="585"/>
    </location>
</feature>